<evidence type="ECO:0000259" key="13">
    <source>
        <dbReference type="PROSITE" id="PS51352"/>
    </source>
</evidence>
<evidence type="ECO:0000256" key="9">
    <source>
        <dbReference type="ARBA" id="ARBA00032824"/>
    </source>
</evidence>
<dbReference type="GO" id="GO:0045454">
    <property type="term" value="P:cell redox homeostasis"/>
    <property type="evidence" value="ECO:0007669"/>
    <property type="project" value="TreeGrafter"/>
</dbReference>
<keyword evidence="4 14" id="KW-0575">Peroxidase</keyword>
<dbReference type="Gene3D" id="3.40.30.10">
    <property type="entry name" value="Glutaredoxin"/>
    <property type="match status" value="1"/>
</dbReference>
<evidence type="ECO:0000313" key="15">
    <source>
        <dbReference type="Proteomes" id="UP000294229"/>
    </source>
</evidence>
<evidence type="ECO:0000313" key="14">
    <source>
        <dbReference type="EMBL" id="RZN61596.1"/>
    </source>
</evidence>
<dbReference type="GO" id="GO:0034599">
    <property type="term" value="P:cellular response to oxidative stress"/>
    <property type="evidence" value="ECO:0007669"/>
    <property type="project" value="TreeGrafter"/>
</dbReference>
<dbReference type="FunFam" id="3.40.30.10:FF:000007">
    <property type="entry name" value="Thioredoxin-dependent thiol peroxidase"/>
    <property type="match status" value="1"/>
</dbReference>
<evidence type="ECO:0000256" key="5">
    <source>
        <dbReference type="ARBA" id="ARBA00022862"/>
    </source>
</evidence>
<dbReference type="InterPro" id="IPR036249">
    <property type="entry name" value="Thioredoxin-like_sf"/>
</dbReference>
<dbReference type="PANTHER" id="PTHR42801">
    <property type="entry name" value="THIOREDOXIN-DEPENDENT PEROXIDE REDUCTASE"/>
    <property type="match status" value="1"/>
</dbReference>
<comment type="similarity">
    <text evidence="10">Belongs to the peroxiredoxin family. BCP/PrxQ subfamily.</text>
</comment>
<sequence>MARLCKLLFIFFFAITTFLRRFLMQILKAGDFAPHFTLHDQNENPIALTDFQGQKVLVYFYPKALTPGCTTQACGLRDSKAELEKRNVVILGISPDSPKKLANFAEKKALNFTLLADEDHQVAEQFGVWGEKKFMGKTYDGIHRISFLIDETGKIEKVFEKFKTGEHHQVVLDYLNTK</sequence>
<dbReference type="PROSITE" id="PS51352">
    <property type="entry name" value="THIOREDOXIN_2"/>
    <property type="match status" value="1"/>
</dbReference>
<keyword evidence="6 14" id="KW-0560">Oxidoreductase</keyword>
<evidence type="ECO:0000256" key="11">
    <source>
        <dbReference type="ARBA" id="ARBA00042639"/>
    </source>
</evidence>
<evidence type="ECO:0000256" key="10">
    <source>
        <dbReference type="ARBA" id="ARBA00038489"/>
    </source>
</evidence>
<dbReference type="Pfam" id="PF00578">
    <property type="entry name" value="AhpC-TSA"/>
    <property type="match status" value="1"/>
</dbReference>
<dbReference type="GO" id="GO:0005737">
    <property type="term" value="C:cytoplasm"/>
    <property type="evidence" value="ECO:0007669"/>
    <property type="project" value="TreeGrafter"/>
</dbReference>
<protein>
    <recommendedName>
        <fullName evidence="3">thioredoxin-dependent peroxiredoxin</fullName>
        <ecNumber evidence="3">1.11.1.24</ecNumber>
    </recommendedName>
    <alternativeName>
        <fullName evidence="9">Thioredoxin peroxidase</fullName>
    </alternativeName>
    <alternativeName>
        <fullName evidence="11">Thioredoxin-dependent peroxiredoxin Bcp</fullName>
    </alternativeName>
</protein>
<evidence type="ECO:0000256" key="1">
    <source>
        <dbReference type="ARBA" id="ARBA00003330"/>
    </source>
</evidence>
<dbReference type="EC" id="1.11.1.24" evidence="3"/>
<dbReference type="InterPro" id="IPR050924">
    <property type="entry name" value="Peroxiredoxin_BCP/PrxQ"/>
</dbReference>
<gene>
    <name evidence="14" type="ORF">EIG79_00275</name>
</gene>
<evidence type="ECO:0000256" key="12">
    <source>
        <dbReference type="ARBA" id="ARBA00049091"/>
    </source>
</evidence>
<evidence type="ECO:0000256" key="4">
    <source>
        <dbReference type="ARBA" id="ARBA00022559"/>
    </source>
</evidence>
<dbReference type="NCBIfam" id="NF006960">
    <property type="entry name" value="PRK09437.1"/>
    <property type="match status" value="1"/>
</dbReference>
<organism evidence="14 15">
    <name type="scientific">Avibacterium paragallinarum</name>
    <name type="common">Haemophilus gallinarum</name>
    <dbReference type="NCBI Taxonomy" id="728"/>
    <lineage>
        <taxon>Bacteria</taxon>
        <taxon>Pseudomonadati</taxon>
        <taxon>Pseudomonadota</taxon>
        <taxon>Gammaproteobacteria</taxon>
        <taxon>Pasteurellales</taxon>
        <taxon>Pasteurellaceae</taxon>
        <taxon>Avibacterium</taxon>
    </lineage>
</organism>
<comment type="caution">
    <text evidence="14">The sequence shown here is derived from an EMBL/GenBank/DDBJ whole genome shotgun (WGS) entry which is preliminary data.</text>
</comment>
<evidence type="ECO:0000256" key="2">
    <source>
        <dbReference type="ARBA" id="ARBA00011245"/>
    </source>
</evidence>
<name>A0A3G8WBJ3_AVIPA</name>
<evidence type="ECO:0000256" key="8">
    <source>
        <dbReference type="ARBA" id="ARBA00023284"/>
    </source>
</evidence>
<dbReference type="PANTHER" id="PTHR42801:SF4">
    <property type="entry name" value="AHPC_TSA FAMILY PROTEIN"/>
    <property type="match status" value="1"/>
</dbReference>
<reference evidence="14 15" key="1">
    <citation type="submission" date="2018-11" db="EMBL/GenBank/DDBJ databases">
        <title>Sequencing Av. paragallinarum serogroups.</title>
        <authorList>
            <person name="Hellmuth J.E."/>
            <person name="Boucher C.E."/>
            <person name="Cason E.D."/>
        </authorList>
    </citation>
    <scope>NUCLEOTIDE SEQUENCE [LARGE SCALE GENOMIC DNA]</scope>
    <source>
        <strain evidence="14 15">SA-3</strain>
    </source>
</reference>
<comment type="subunit">
    <text evidence="2">Monomer.</text>
</comment>
<dbReference type="InterPro" id="IPR000866">
    <property type="entry name" value="AhpC/TSA"/>
</dbReference>
<dbReference type="SUPFAM" id="SSF52833">
    <property type="entry name" value="Thioredoxin-like"/>
    <property type="match status" value="1"/>
</dbReference>
<keyword evidence="5" id="KW-0049">Antioxidant</keyword>
<dbReference type="CDD" id="cd03017">
    <property type="entry name" value="PRX_BCP"/>
    <property type="match status" value="1"/>
</dbReference>
<evidence type="ECO:0000256" key="7">
    <source>
        <dbReference type="ARBA" id="ARBA00023157"/>
    </source>
</evidence>
<feature type="domain" description="Thioredoxin" evidence="13">
    <location>
        <begin position="27"/>
        <end position="178"/>
    </location>
</feature>
<dbReference type="InterPro" id="IPR013766">
    <property type="entry name" value="Thioredoxin_domain"/>
</dbReference>
<comment type="catalytic activity">
    <reaction evidence="12">
        <text>a hydroperoxide + [thioredoxin]-dithiol = an alcohol + [thioredoxin]-disulfide + H2O</text>
        <dbReference type="Rhea" id="RHEA:62620"/>
        <dbReference type="Rhea" id="RHEA-COMP:10698"/>
        <dbReference type="Rhea" id="RHEA-COMP:10700"/>
        <dbReference type="ChEBI" id="CHEBI:15377"/>
        <dbReference type="ChEBI" id="CHEBI:29950"/>
        <dbReference type="ChEBI" id="CHEBI:30879"/>
        <dbReference type="ChEBI" id="CHEBI:35924"/>
        <dbReference type="ChEBI" id="CHEBI:50058"/>
        <dbReference type="EC" id="1.11.1.24"/>
    </reaction>
</comment>
<evidence type="ECO:0000256" key="3">
    <source>
        <dbReference type="ARBA" id="ARBA00013017"/>
    </source>
</evidence>
<comment type="function">
    <text evidence="1">Thiol-specific peroxidase that catalyzes the reduction of hydrogen peroxide and organic hydroperoxides to water and alcohols, respectively. Plays a role in cell protection against oxidative stress by detoxifying peroxides and as sensor of hydrogen peroxide-mediated signaling events.</text>
</comment>
<dbReference type="GO" id="GO:0008379">
    <property type="term" value="F:thioredoxin peroxidase activity"/>
    <property type="evidence" value="ECO:0007669"/>
    <property type="project" value="TreeGrafter"/>
</dbReference>
<dbReference type="Proteomes" id="UP000294229">
    <property type="component" value="Unassembled WGS sequence"/>
</dbReference>
<keyword evidence="7" id="KW-1015">Disulfide bond</keyword>
<proteinExistence type="inferred from homology"/>
<keyword evidence="8" id="KW-0676">Redox-active center</keyword>
<dbReference type="AlphaFoldDB" id="A0A3G8WBJ3"/>
<accession>A0A3G8WBJ3</accession>
<dbReference type="KEGG" id="apag:EIA51_08480"/>
<dbReference type="EMBL" id="RQXS01000001">
    <property type="protein sequence ID" value="RZN61596.1"/>
    <property type="molecule type" value="Genomic_DNA"/>
</dbReference>
<evidence type="ECO:0000256" key="6">
    <source>
        <dbReference type="ARBA" id="ARBA00023002"/>
    </source>
</evidence>